<evidence type="ECO:0000313" key="2">
    <source>
        <dbReference type="Proteomes" id="UP000677668"/>
    </source>
</evidence>
<evidence type="ECO:0000313" key="1">
    <source>
        <dbReference type="EMBL" id="QUV95442.1"/>
    </source>
</evidence>
<keyword evidence="2" id="KW-1185">Reference proteome</keyword>
<dbReference type="Pfam" id="PF10865">
    <property type="entry name" value="DUF2703"/>
    <property type="match status" value="1"/>
</dbReference>
<dbReference type="EMBL" id="CP072643">
    <property type="protein sequence ID" value="QUV95442.1"/>
    <property type="molecule type" value="Genomic_DNA"/>
</dbReference>
<accession>A0ABX8B364</accession>
<proteinExistence type="predicted"/>
<organism evidence="1 2">
    <name type="scientific">Chloracidobacterium sp. N</name>
    <dbReference type="NCBI Taxonomy" id="2821540"/>
    <lineage>
        <taxon>Bacteria</taxon>
        <taxon>Pseudomonadati</taxon>
        <taxon>Acidobacteriota</taxon>
        <taxon>Terriglobia</taxon>
        <taxon>Terriglobales</taxon>
        <taxon>Acidobacteriaceae</taxon>
        <taxon>Chloracidobacterium</taxon>
        <taxon>Chloracidobacterium aggregatum</taxon>
    </lineage>
</organism>
<dbReference type="Proteomes" id="UP000677668">
    <property type="component" value="Chromosome 2"/>
</dbReference>
<name>A0ABX8B364_9BACT</name>
<sequence>MNSQMLQADSPRTVRIELLALDLNTCTRCVGSLANIQQAVTLLQGVLAATGTTVSVVERLIASEEQAHQHQFVTSPTIRVNGRDIALETVESPCDACSDLCGCNGSVACRVWRYRGAEYTEAPVGMIVDALLAAIYGDTSTVLAKLQPYTGVPDNLKQFFASQQVQAVSSESYANTMTATASGCCEVSAQATCCTAEEKVSCCGAPTAASASCGCQ</sequence>
<reference evidence="1 2" key="1">
    <citation type="submission" date="2021-03" db="EMBL/GenBank/DDBJ databases">
        <title>Genomic and phenotypic characterization of Chloracidobacterium isolates provides evidence for multiple species.</title>
        <authorList>
            <person name="Saini M.K."/>
            <person name="Costas A.M.G."/>
            <person name="Tank M."/>
            <person name="Bryant D.A."/>
        </authorList>
    </citation>
    <scope>NUCLEOTIDE SEQUENCE [LARGE SCALE GENOMIC DNA]</scope>
    <source>
        <strain evidence="1 2">N</strain>
    </source>
</reference>
<gene>
    <name evidence="1" type="ORF">J8C05_11390</name>
</gene>
<dbReference type="InterPro" id="IPR021219">
    <property type="entry name" value="DUF2703"/>
</dbReference>
<protein>
    <submittedName>
        <fullName evidence="1">DUF2703 domain-containing protein</fullName>
    </submittedName>
</protein>